<proteinExistence type="predicted"/>
<dbReference type="GeneID" id="126892471"/>
<sequence length="136" mass="15605">MEEMSWTVVQFLEDGTVEAVPTGWIQGDKCHWPSLPTLKMQNAIRKGETLNTCWPSHSIKIFKNATFDDYIKARSKARIAEDTSDLNTEDEHQKKRKKVQKIFSSSEDESSNENLIGAPPKIKKYVHKTLIKRNGK</sequence>
<dbReference type="RefSeq" id="XP_050517960.1">
    <property type="nucleotide sequence ID" value="XM_050662003.1"/>
</dbReference>
<protein>
    <submittedName>
        <fullName evidence="2">Uncharacterized protein</fullName>
    </submittedName>
</protein>
<accession>A0ABM5L697</accession>
<evidence type="ECO:0000313" key="2">
    <source>
        <dbReference type="EnsemblMetazoa" id="XP_050517960.1"/>
    </source>
</evidence>
<evidence type="ECO:0000313" key="3">
    <source>
        <dbReference type="Proteomes" id="UP001652700"/>
    </source>
</evidence>
<name>A0ABM5L697_DIAVI</name>
<feature type="region of interest" description="Disordered" evidence="1">
    <location>
        <begin position="81"/>
        <end position="118"/>
    </location>
</feature>
<reference evidence="2" key="1">
    <citation type="submission" date="2025-05" db="UniProtKB">
        <authorList>
            <consortium name="EnsemblMetazoa"/>
        </authorList>
    </citation>
    <scope>IDENTIFICATION</scope>
</reference>
<dbReference type="EnsemblMetazoa" id="XM_050662003.1">
    <property type="protein sequence ID" value="XP_050517960.1"/>
    <property type="gene ID" value="LOC126892471"/>
</dbReference>
<keyword evidence="3" id="KW-1185">Reference proteome</keyword>
<dbReference type="Proteomes" id="UP001652700">
    <property type="component" value="Unplaced"/>
</dbReference>
<evidence type="ECO:0000256" key="1">
    <source>
        <dbReference type="SAM" id="MobiDB-lite"/>
    </source>
</evidence>
<organism evidence="2 3">
    <name type="scientific">Diabrotica virgifera virgifera</name>
    <name type="common">western corn rootworm</name>
    <dbReference type="NCBI Taxonomy" id="50390"/>
    <lineage>
        <taxon>Eukaryota</taxon>
        <taxon>Metazoa</taxon>
        <taxon>Ecdysozoa</taxon>
        <taxon>Arthropoda</taxon>
        <taxon>Hexapoda</taxon>
        <taxon>Insecta</taxon>
        <taxon>Pterygota</taxon>
        <taxon>Neoptera</taxon>
        <taxon>Endopterygota</taxon>
        <taxon>Coleoptera</taxon>
        <taxon>Polyphaga</taxon>
        <taxon>Cucujiformia</taxon>
        <taxon>Chrysomeloidea</taxon>
        <taxon>Chrysomelidae</taxon>
        <taxon>Galerucinae</taxon>
        <taxon>Diabroticina</taxon>
        <taxon>Diabroticites</taxon>
        <taxon>Diabrotica</taxon>
    </lineage>
</organism>